<reference evidence="3 4" key="1">
    <citation type="submission" date="2017-07" db="EMBL/GenBank/DDBJ databases">
        <title>An improved, manually edited Actinidia chinensis var. chinensis (kiwifruit) genome highlights the challenges associated with draft genomes and gene prediction in plants.</title>
        <authorList>
            <person name="Pilkington S."/>
            <person name="Crowhurst R."/>
            <person name="Hilario E."/>
            <person name="Nardozza S."/>
            <person name="Fraser L."/>
            <person name="Peng Y."/>
            <person name="Gunaseelan K."/>
            <person name="Simpson R."/>
            <person name="Tahir J."/>
            <person name="Deroles S."/>
            <person name="Templeton K."/>
            <person name="Luo Z."/>
            <person name="Davy M."/>
            <person name="Cheng C."/>
            <person name="Mcneilage M."/>
            <person name="Scaglione D."/>
            <person name="Liu Y."/>
            <person name="Zhang Q."/>
            <person name="Datson P."/>
            <person name="De Silva N."/>
            <person name="Gardiner S."/>
            <person name="Bassett H."/>
            <person name="Chagne D."/>
            <person name="Mccallum J."/>
            <person name="Dzierzon H."/>
            <person name="Deng C."/>
            <person name="Wang Y.-Y."/>
            <person name="Barron N."/>
            <person name="Manako K."/>
            <person name="Bowen J."/>
            <person name="Foster T."/>
            <person name="Erridge Z."/>
            <person name="Tiffin H."/>
            <person name="Waite C."/>
            <person name="Davies K."/>
            <person name="Grierson E."/>
            <person name="Laing W."/>
            <person name="Kirk R."/>
            <person name="Chen X."/>
            <person name="Wood M."/>
            <person name="Montefiori M."/>
            <person name="Brummell D."/>
            <person name="Schwinn K."/>
            <person name="Catanach A."/>
            <person name="Fullerton C."/>
            <person name="Li D."/>
            <person name="Meiyalaghan S."/>
            <person name="Nieuwenhuizen N."/>
            <person name="Read N."/>
            <person name="Prakash R."/>
            <person name="Hunter D."/>
            <person name="Zhang H."/>
            <person name="Mckenzie M."/>
            <person name="Knabel M."/>
            <person name="Harris A."/>
            <person name="Allan A."/>
            <person name="Chen A."/>
            <person name="Janssen B."/>
            <person name="Plunkett B."/>
            <person name="Dwamena C."/>
            <person name="Voogd C."/>
            <person name="Leif D."/>
            <person name="Lafferty D."/>
            <person name="Souleyre E."/>
            <person name="Varkonyi-Gasic E."/>
            <person name="Gambi F."/>
            <person name="Hanley J."/>
            <person name="Yao J.-L."/>
            <person name="Cheung J."/>
            <person name="David K."/>
            <person name="Warren B."/>
            <person name="Marsh K."/>
            <person name="Snowden K."/>
            <person name="Lin-Wang K."/>
            <person name="Brian L."/>
            <person name="Martinez-Sanchez M."/>
            <person name="Wang M."/>
            <person name="Ileperuma N."/>
            <person name="Macnee N."/>
            <person name="Campin R."/>
            <person name="Mcatee P."/>
            <person name="Drummond R."/>
            <person name="Espley R."/>
            <person name="Ireland H."/>
            <person name="Wu R."/>
            <person name="Atkinson R."/>
            <person name="Karunairetnam S."/>
            <person name="Bulley S."/>
            <person name="Chunkath S."/>
            <person name="Hanley Z."/>
            <person name="Storey R."/>
            <person name="Thrimawithana A."/>
            <person name="Thomson S."/>
            <person name="David C."/>
            <person name="Testolin R."/>
        </authorList>
    </citation>
    <scope>NUCLEOTIDE SEQUENCE [LARGE SCALE GENOMIC DNA]</scope>
    <source>
        <strain evidence="4">cv. Red5</strain>
        <tissue evidence="3">Young leaf</tissue>
    </source>
</reference>
<dbReference type="OrthoDB" id="1736705at2759"/>
<proteinExistence type="predicted"/>
<comment type="caution">
    <text evidence="3">The sequence shown here is derived from an EMBL/GenBank/DDBJ whole genome shotgun (WGS) entry which is preliminary data.</text>
</comment>
<gene>
    <name evidence="3" type="ORF">CEY00_Acc28637</name>
</gene>
<keyword evidence="3" id="KW-0032">Aminotransferase</keyword>
<dbReference type="STRING" id="1590841.A0A2R6PHP0"/>
<keyword evidence="4" id="KW-1185">Reference proteome</keyword>
<dbReference type="InParanoid" id="A0A2R6PHP0"/>
<dbReference type="InterPro" id="IPR015424">
    <property type="entry name" value="PyrdxlP-dep_Trfase"/>
</dbReference>
<dbReference type="InterPro" id="IPR006947">
    <property type="entry name" value="EGF_alliinase"/>
</dbReference>
<dbReference type="AlphaFoldDB" id="A0A2R6PHP0"/>
<evidence type="ECO:0000313" key="3">
    <source>
        <dbReference type="EMBL" id="PSR91293.1"/>
    </source>
</evidence>
<dbReference type="InterPro" id="IPR037029">
    <property type="entry name" value="Alliinase_N_sf"/>
</dbReference>
<organism evidence="3 4">
    <name type="scientific">Actinidia chinensis var. chinensis</name>
    <name type="common">Chinese soft-hair kiwi</name>
    <dbReference type="NCBI Taxonomy" id="1590841"/>
    <lineage>
        <taxon>Eukaryota</taxon>
        <taxon>Viridiplantae</taxon>
        <taxon>Streptophyta</taxon>
        <taxon>Embryophyta</taxon>
        <taxon>Tracheophyta</taxon>
        <taxon>Spermatophyta</taxon>
        <taxon>Magnoliopsida</taxon>
        <taxon>eudicotyledons</taxon>
        <taxon>Gunneridae</taxon>
        <taxon>Pentapetalae</taxon>
        <taxon>asterids</taxon>
        <taxon>Ericales</taxon>
        <taxon>Actinidiaceae</taxon>
        <taxon>Actinidia</taxon>
    </lineage>
</organism>
<keyword evidence="1" id="KW-0472">Membrane</keyword>
<dbReference type="SUPFAM" id="SSF53383">
    <property type="entry name" value="PLP-dependent transferases"/>
    <property type="match status" value="1"/>
</dbReference>
<dbReference type="Proteomes" id="UP000241394">
    <property type="component" value="Chromosome LG25"/>
</dbReference>
<keyword evidence="1" id="KW-0812">Transmembrane</keyword>
<name>A0A2R6PHP0_ACTCC</name>
<feature type="transmembrane region" description="Helical" evidence="1">
    <location>
        <begin position="12"/>
        <end position="30"/>
    </location>
</feature>
<dbReference type="GO" id="GO:0008483">
    <property type="term" value="F:transaminase activity"/>
    <property type="evidence" value="ECO:0007669"/>
    <property type="project" value="UniProtKB-KW"/>
</dbReference>
<dbReference type="Pfam" id="PF04863">
    <property type="entry name" value="EGF_alliinase"/>
    <property type="match status" value="1"/>
</dbReference>
<dbReference type="Gramene" id="PSR91293">
    <property type="protein sequence ID" value="PSR91293"/>
    <property type="gene ID" value="CEY00_Acc28637"/>
</dbReference>
<evidence type="ECO:0000259" key="2">
    <source>
        <dbReference type="Pfam" id="PF04863"/>
    </source>
</evidence>
<sequence length="153" mass="17190">MARIQSPNHFALCLVFSLVLNFYFCTKLYFSGCNVNNYQLSWSQRAAEEAEAVAAVECSGHGRAYLDGLFVNGKAVCECNSCFGGPDCSQFFPDCVADADRLPPFSLSLSLSLSLSPIVYKKLLKNTISRLFIKKKLIIFFNFFLISPFEFLY</sequence>
<dbReference type="GO" id="GO:0016846">
    <property type="term" value="F:carbon-sulfur lyase activity"/>
    <property type="evidence" value="ECO:0007669"/>
    <property type="project" value="InterPro"/>
</dbReference>
<feature type="domain" description="Alliinase EGF-like" evidence="2">
    <location>
        <begin position="41"/>
        <end position="95"/>
    </location>
</feature>
<protein>
    <submittedName>
        <fullName evidence="3">Tryptophan aminotransferase-related protein</fullName>
    </submittedName>
</protein>
<accession>A0A2R6PHP0</accession>
<evidence type="ECO:0000313" key="4">
    <source>
        <dbReference type="Proteomes" id="UP000241394"/>
    </source>
</evidence>
<dbReference type="EMBL" id="NKQK01000025">
    <property type="protein sequence ID" value="PSR91293.1"/>
    <property type="molecule type" value="Genomic_DNA"/>
</dbReference>
<dbReference type="Gene3D" id="2.10.25.30">
    <property type="entry name" value="EGF-like, alliinase"/>
    <property type="match status" value="1"/>
</dbReference>
<keyword evidence="1" id="KW-1133">Transmembrane helix</keyword>
<evidence type="ECO:0000256" key="1">
    <source>
        <dbReference type="SAM" id="Phobius"/>
    </source>
</evidence>
<keyword evidence="3" id="KW-0808">Transferase</keyword>
<reference evidence="4" key="2">
    <citation type="journal article" date="2018" name="BMC Genomics">
        <title>A manually annotated Actinidia chinensis var. chinensis (kiwifruit) genome highlights the challenges associated with draft genomes and gene prediction in plants.</title>
        <authorList>
            <person name="Pilkington S.M."/>
            <person name="Crowhurst R."/>
            <person name="Hilario E."/>
            <person name="Nardozza S."/>
            <person name="Fraser L."/>
            <person name="Peng Y."/>
            <person name="Gunaseelan K."/>
            <person name="Simpson R."/>
            <person name="Tahir J."/>
            <person name="Deroles S.C."/>
            <person name="Templeton K."/>
            <person name="Luo Z."/>
            <person name="Davy M."/>
            <person name="Cheng C."/>
            <person name="McNeilage M."/>
            <person name="Scaglione D."/>
            <person name="Liu Y."/>
            <person name="Zhang Q."/>
            <person name="Datson P."/>
            <person name="De Silva N."/>
            <person name="Gardiner S.E."/>
            <person name="Bassett H."/>
            <person name="Chagne D."/>
            <person name="McCallum J."/>
            <person name="Dzierzon H."/>
            <person name="Deng C."/>
            <person name="Wang Y.Y."/>
            <person name="Barron L."/>
            <person name="Manako K."/>
            <person name="Bowen J."/>
            <person name="Foster T.M."/>
            <person name="Erridge Z.A."/>
            <person name="Tiffin H."/>
            <person name="Waite C.N."/>
            <person name="Davies K.M."/>
            <person name="Grierson E.P."/>
            <person name="Laing W.A."/>
            <person name="Kirk R."/>
            <person name="Chen X."/>
            <person name="Wood M."/>
            <person name="Montefiori M."/>
            <person name="Brummell D.A."/>
            <person name="Schwinn K.E."/>
            <person name="Catanach A."/>
            <person name="Fullerton C."/>
            <person name="Li D."/>
            <person name="Meiyalaghan S."/>
            <person name="Nieuwenhuizen N."/>
            <person name="Read N."/>
            <person name="Prakash R."/>
            <person name="Hunter D."/>
            <person name="Zhang H."/>
            <person name="McKenzie M."/>
            <person name="Knabel M."/>
            <person name="Harris A."/>
            <person name="Allan A.C."/>
            <person name="Gleave A."/>
            <person name="Chen A."/>
            <person name="Janssen B.J."/>
            <person name="Plunkett B."/>
            <person name="Ampomah-Dwamena C."/>
            <person name="Voogd C."/>
            <person name="Leif D."/>
            <person name="Lafferty D."/>
            <person name="Souleyre E.J.F."/>
            <person name="Varkonyi-Gasic E."/>
            <person name="Gambi F."/>
            <person name="Hanley J."/>
            <person name="Yao J.L."/>
            <person name="Cheung J."/>
            <person name="David K.M."/>
            <person name="Warren B."/>
            <person name="Marsh K."/>
            <person name="Snowden K.C."/>
            <person name="Lin-Wang K."/>
            <person name="Brian L."/>
            <person name="Martinez-Sanchez M."/>
            <person name="Wang M."/>
            <person name="Ileperuma N."/>
            <person name="Macnee N."/>
            <person name="Campin R."/>
            <person name="McAtee P."/>
            <person name="Drummond R.S.M."/>
            <person name="Espley R.V."/>
            <person name="Ireland H.S."/>
            <person name="Wu R."/>
            <person name="Atkinson R.G."/>
            <person name="Karunairetnam S."/>
            <person name="Bulley S."/>
            <person name="Chunkath S."/>
            <person name="Hanley Z."/>
            <person name="Storey R."/>
            <person name="Thrimawithana A.H."/>
            <person name="Thomson S."/>
            <person name="David C."/>
            <person name="Testolin R."/>
            <person name="Huang H."/>
            <person name="Hellens R.P."/>
            <person name="Schaffer R.J."/>
        </authorList>
    </citation>
    <scope>NUCLEOTIDE SEQUENCE [LARGE SCALE GENOMIC DNA]</scope>
    <source>
        <strain evidence="4">cv. Red5</strain>
    </source>
</reference>